<feature type="transmembrane region" description="Helical" evidence="1">
    <location>
        <begin position="144"/>
        <end position="163"/>
    </location>
</feature>
<gene>
    <name evidence="2" type="ORF">IQ31_01600</name>
</gene>
<keyword evidence="1" id="KW-0812">Transmembrane</keyword>
<dbReference type="EMBL" id="VLKR01000006">
    <property type="protein sequence ID" value="TWI22195.1"/>
    <property type="molecule type" value="Genomic_DNA"/>
</dbReference>
<evidence type="ECO:0000313" key="3">
    <source>
        <dbReference type="Proteomes" id="UP000315908"/>
    </source>
</evidence>
<dbReference type="RefSeq" id="WP_145327636.1">
    <property type="nucleotide sequence ID" value="NZ_VLKR01000006.1"/>
</dbReference>
<name>A0A562MQH0_9SPHI</name>
<organism evidence="2 3">
    <name type="scientific">Sphingobacterium siyangense</name>
    <dbReference type="NCBI Taxonomy" id="459529"/>
    <lineage>
        <taxon>Bacteria</taxon>
        <taxon>Pseudomonadati</taxon>
        <taxon>Bacteroidota</taxon>
        <taxon>Sphingobacteriia</taxon>
        <taxon>Sphingobacteriales</taxon>
        <taxon>Sphingobacteriaceae</taxon>
        <taxon>Sphingobacterium</taxon>
    </lineage>
</organism>
<evidence type="ECO:0000313" key="2">
    <source>
        <dbReference type="EMBL" id="TWI22195.1"/>
    </source>
</evidence>
<comment type="caution">
    <text evidence="2">The sequence shown here is derived from an EMBL/GenBank/DDBJ whole genome shotgun (WGS) entry which is preliminary data.</text>
</comment>
<accession>A0A562MQH0</accession>
<sequence>MSIKSILGYSMILFLIVGLFGCRSKRIASDPPTVTETQVIRDSIVKRDTVFHIPAEESSYTATLAVEKNKVVIIDAAARPSKDGTLKNPVVRIENNKLTVDCETRAKELFAEWQEKHRLNTRTVTIQKPPVYIEKPFSWYHRTLMWLGGILGTIGAGYLIYTIKK</sequence>
<dbReference type="AlphaFoldDB" id="A0A562MQH0"/>
<reference evidence="2 3" key="1">
    <citation type="journal article" date="2015" name="Stand. Genomic Sci.">
        <title>Genomic Encyclopedia of Bacterial and Archaeal Type Strains, Phase III: the genomes of soil and plant-associated and newly described type strains.</title>
        <authorList>
            <person name="Whitman W.B."/>
            <person name="Woyke T."/>
            <person name="Klenk H.P."/>
            <person name="Zhou Y."/>
            <person name="Lilburn T.G."/>
            <person name="Beck B.J."/>
            <person name="De Vos P."/>
            <person name="Vandamme P."/>
            <person name="Eisen J.A."/>
            <person name="Garrity G."/>
            <person name="Hugenholtz P."/>
            <person name="Kyrpides N.C."/>
        </authorList>
    </citation>
    <scope>NUCLEOTIDE SEQUENCE [LARGE SCALE GENOMIC DNA]</scope>
    <source>
        <strain evidence="2 3">CGMCC 1.6855</strain>
    </source>
</reference>
<dbReference type="PROSITE" id="PS51257">
    <property type="entry name" value="PROKAR_LIPOPROTEIN"/>
    <property type="match status" value="1"/>
</dbReference>
<dbReference type="OrthoDB" id="1261306at2"/>
<keyword evidence="1" id="KW-0472">Membrane</keyword>
<evidence type="ECO:0000256" key="1">
    <source>
        <dbReference type="SAM" id="Phobius"/>
    </source>
</evidence>
<dbReference type="Proteomes" id="UP000315908">
    <property type="component" value="Unassembled WGS sequence"/>
</dbReference>
<protein>
    <submittedName>
        <fullName evidence="2">Uncharacterized protein</fullName>
    </submittedName>
</protein>
<proteinExistence type="predicted"/>
<feature type="transmembrane region" description="Helical" evidence="1">
    <location>
        <begin position="6"/>
        <end position="22"/>
    </location>
</feature>
<keyword evidence="1" id="KW-1133">Transmembrane helix</keyword>